<dbReference type="Proteomes" id="UP000324222">
    <property type="component" value="Unassembled WGS sequence"/>
</dbReference>
<accession>A0A5B7KD80</accession>
<evidence type="ECO:0000313" key="1">
    <source>
        <dbReference type="EMBL" id="MPD02949.1"/>
    </source>
</evidence>
<gene>
    <name evidence="1" type="ORF">E2C01_098558</name>
</gene>
<keyword evidence="2" id="KW-1185">Reference proteome</keyword>
<evidence type="ECO:0000313" key="2">
    <source>
        <dbReference type="Proteomes" id="UP000324222"/>
    </source>
</evidence>
<sequence length="81" mass="9002">MRYRKYENVVGFGPVSPPWLRKAADQSVALAGAAEISLSHRQVKAAAVRDRLTGIFVAWSPSLSLPPAAQTSRQCPEYCWW</sequence>
<dbReference type="EMBL" id="VSRR010133881">
    <property type="protein sequence ID" value="MPD02949.1"/>
    <property type="molecule type" value="Genomic_DNA"/>
</dbReference>
<comment type="caution">
    <text evidence="1">The sequence shown here is derived from an EMBL/GenBank/DDBJ whole genome shotgun (WGS) entry which is preliminary data.</text>
</comment>
<dbReference type="AlphaFoldDB" id="A0A5B7KD80"/>
<reference evidence="1 2" key="1">
    <citation type="submission" date="2019-05" db="EMBL/GenBank/DDBJ databases">
        <title>Another draft genome of Portunus trituberculatus and its Hox gene families provides insights of decapod evolution.</title>
        <authorList>
            <person name="Jeong J.-H."/>
            <person name="Song I."/>
            <person name="Kim S."/>
            <person name="Choi T."/>
            <person name="Kim D."/>
            <person name="Ryu S."/>
            <person name="Kim W."/>
        </authorList>
    </citation>
    <scope>NUCLEOTIDE SEQUENCE [LARGE SCALE GENOMIC DNA]</scope>
    <source>
        <tissue evidence="1">Muscle</tissue>
    </source>
</reference>
<organism evidence="1 2">
    <name type="scientific">Portunus trituberculatus</name>
    <name type="common">Swimming crab</name>
    <name type="synonym">Neptunus trituberculatus</name>
    <dbReference type="NCBI Taxonomy" id="210409"/>
    <lineage>
        <taxon>Eukaryota</taxon>
        <taxon>Metazoa</taxon>
        <taxon>Ecdysozoa</taxon>
        <taxon>Arthropoda</taxon>
        <taxon>Crustacea</taxon>
        <taxon>Multicrustacea</taxon>
        <taxon>Malacostraca</taxon>
        <taxon>Eumalacostraca</taxon>
        <taxon>Eucarida</taxon>
        <taxon>Decapoda</taxon>
        <taxon>Pleocyemata</taxon>
        <taxon>Brachyura</taxon>
        <taxon>Eubrachyura</taxon>
        <taxon>Portunoidea</taxon>
        <taxon>Portunidae</taxon>
        <taxon>Portuninae</taxon>
        <taxon>Portunus</taxon>
    </lineage>
</organism>
<proteinExistence type="predicted"/>
<protein>
    <submittedName>
        <fullName evidence="1">Uncharacterized protein</fullName>
    </submittedName>
</protein>
<name>A0A5B7KD80_PORTR</name>